<evidence type="ECO:0000313" key="1">
    <source>
        <dbReference type="EMBL" id="RDI38843.1"/>
    </source>
</evidence>
<name>A0A370GA47_GLULI</name>
<evidence type="ECO:0000313" key="2">
    <source>
        <dbReference type="Proteomes" id="UP000254958"/>
    </source>
</evidence>
<dbReference type="InterPro" id="IPR027417">
    <property type="entry name" value="P-loop_NTPase"/>
</dbReference>
<dbReference type="EMBL" id="QQAW01000003">
    <property type="protein sequence ID" value="RDI38843.1"/>
    <property type="molecule type" value="Genomic_DNA"/>
</dbReference>
<dbReference type="InterPro" id="IPR052922">
    <property type="entry name" value="Cytidylate_Kinase-2"/>
</dbReference>
<organism evidence="1 2">
    <name type="scientific">Gluconacetobacter liquefaciens</name>
    <name type="common">Acetobacter liquefaciens</name>
    <dbReference type="NCBI Taxonomy" id="89584"/>
    <lineage>
        <taxon>Bacteria</taxon>
        <taxon>Pseudomonadati</taxon>
        <taxon>Pseudomonadota</taxon>
        <taxon>Alphaproteobacteria</taxon>
        <taxon>Acetobacterales</taxon>
        <taxon>Acetobacteraceae</taxon>
        <taxon>Gluconacetobacter</taxon>
    </lineage>
</organism>
<accession>A0A370GA47</accession>
<dbReference type="Gene3D" id="3.40.50.300">
    <property type="entry name" value="P-loop containing nucleotide triphosphate hydrolases"/>
    <property type="match status" value="1"/>
</dbReference>
<reference evidence="1 2" key="1">
    <citation type="submission" date="2018-07" db="EMBL/GenBank/DDBJ databases">
        <title>Genomic Encyclopedia of Type Strains, Phase IV (KMG-IV): sequencing the most valuable type-strain genomes for metagenomic binning, comparative biology and taxonomic classification.</title>
        <authorList>
            <person name="Goeker M."/>
        </authorList>
    </citation>
    <scope>NUCLEOTIDE SEQUENCE [LARGE SCALE GENOMIC DNA]</scope>
    <source>
        <strain evidence="1 2">DSM 5603</strain>
    </source>
</reference>
<proteinExistence type="predicted"/>
<sequence>MRHVTALILRSPMTTLAELGPRICIMGPSNSGKSTLASTIGRARGLPPIHLDQLSHLPGTDWVPRADEDFMTLHDAAISGRHWVMEGNYSRYLPQRLARATGFILLDTSTATSLLRYFRRSWFEHERHGGLDGAQDSVKWEMIHHIAVATRKNRRNYRALFNRISLPKISLPTTGEVARFYRSENLVRPTS</sequence>
<dbReference type="SUPFAM" id="SSF52540">
    <property type="entry name" value="P-loop containing nucleoside triphosphate hydrolases"/>
    <property type="match status" value="1"/>
</dbReference>
<dbReference type="PANTHER" id="PTHR37816">
    <property type="entry name" value="YALI0E33011P"/>
    <property type="match status" value="1"/>
</dbReference>
<dbReference type="GO" id="GO:0016301">
    <property type="term" value="F:kinase activity"/>
    <property type="evidence" value="ECO:0007669"/>
    <property type="project" value="UniProtKB-KW"/>
</dbReference>
<comment type="caution">
    <text evidence="1">The sequence shown here is derived from an EMBL/GenBank/DDBJ whole genome shotgun (WGS) entry which is preliminary data.</text>
</comment>
<keyword evidence="2" id="KW-1185">Reference proteome</keyword>
<dbReference type="Proteomes" id="UP000254958">
    <property type="component" value="Unassembled WGS sequence"/>
</dbReference>
<dbReference type="PANTHER" id="PTHR37816:SF1">
    <property type="entry name" value="TOXIN"/>
    <property type="match status" value="1"/>
</dbReference>
<keyword evidence="1" id="KW-0418">Kinase</keyword>
<protein>
    <submittedName>
        <fullName evidence="1">Adenylate kinase family enzyme</fullName>
    </submittedName>
</protein>
<dbReference type="AlphaFoldDB" id="A0A370GA47"/>
<keyword evidence="1" id="KW-0808">Transferase</keyword>
<gene>
    <name evidence="1" type="ORF">C7453_103304</name>
</gene>